<sequence>MEYKGSVLLTTILILVLVNCEDSSVKPSFGGPNKRVCVGCGTRIKRCCGGAISNYFQSSQFENIFSKRNSLEAHAVSFWNYQSFVTASAQYQSYGFGTTYWKLMGMKEVAAFLAHVASKTSFLVNCHEFSVNPFGLPQRNCPLCHMDGGGGGDRCCELLINCLGCGSGCCASLRTSSQSVIRLRPMQWASGTTILLSIRLLTTNLKALVW</sequence>
<dbReference type="EMBL" id="OIVN01003549">
    <property type="protein sequence ID" value="SPD12023.1"/>
    <property type="molecule type" value="Genomic_DNA"/>
</dbReference>
<dbReference type="PANTHER" id="PTHR22595:SF96">
    <property type="entry name" value="CHITINASE"/>
    <property type="match status" value="1"/>
</dbReference>
<keyword evidence="2" id="KW-0732">Signal</keyword>
<dbReference type="SUPFAM" id="SSF53955">
    <property type="entry name" value="Lysozyme-like"/>
    <property type="match status" value="1"/>
</dbReference>
<dbReference type="PANTHER" id="PTHR22595">
    <property type="entry name" value="CHITINASE-RELATED"/>
    <property type="match status" value="1"/>
</dbReference>
<evidence type="ECO:0000313" key="4">
    <source>
        <dbReference type="EMBL" id="SPD12023.1"/>
    </source>
</evidence>
<reference evidence="4" key="1">
    <citation type="submission" date="2018-02" db="EMBL/GenBank/DDBJ databases">
        <authorList>
            <person name="Cohen D.B."/>
            <person name="Kent A.D."/>
        </authorList>
    </citation>
    <scope>NUCLEOTIDE SEQUENCE</scope>
</reference>
<dbReference type="GO" id="GO:0004568">
    <property type="term" value="F:chitinase activity"/>
    <property type="evidence" value="ECO:0007669"/>
    <property type="project" value="InterPro"/>
</dbReference>
<dbReference type="InterPro" id="IPR000726">
    <property type="entry name" value="Glyco_hydro_19_cat"/>
</dbReference>
<feature type="chain" id="PRO_5014647218" description="Glycoside hydrolase family 19 catalytic domain-containing protein" evidence="2">
    <location>
        <begin position="21"/>
        <end position="210"/>
    </location>
</feature>
<protein>
    <recommendedName>
        <fullName evidence="3">Glycoside hydrolase family 19 catalytic domain-containing protein</fullName>
    </recommendedName>
</protein>
<evidence type="ECO:0000259" key="3">
    <source>
        <dbReference type="Pfam" id="PF00182"/>
    </source>
</evidence>
<feature type="domain" description="Glycoside hydrolase family 19 catalytic" evidence="3">
    <location>
        <begin position="58"/>
        <end position="120"/>
    </location>
</feature>
<dbReference type="GO" id="GO:0016998">
    <property type="term" value="P:cell wall macromolecule catabolic process"/>
    <property type="evidence" value="ECO:0007669"/>
    <property type="project" value="InterPro"/>
</dbReference>
<evidence type="ECO:0000256" key="1">
    <source>
        <dbReference type="ARBA" id="ARBA00022669"/>
    </source>
</evidence>
<dbReference type="GO" id="GO:0008061">
    <property type="term" value="F:chitin binding"/>
    <property type="evidence" value="ECO:0007669"/>
    <property type="project" value="UniProtKB-KW"/>
</dbReference>
<organism evidence="4">
    <name type="scientific">Fagus sylvatica</name>
    <name type="common">Beechnut</name>
    <dbReference type="NCBI Taxonomy" id="28930"/>
    <lineage>
        <taxon>Eukaryota</taxon>
        <taxon>Viridiplantae</taxon>
        <taxon>Streptophyta</taxon>
        <taxon>Embryophyta</taxon>
        <taxon>Tracheophyta</taxon>
        <taxon>Spermatophyta</taxon>
        <taxon>Magnoliopsida</taxon>
        <taxon>eudicotyledons</taxon>
        <taxon>Gunneridae</taxon>
        <taxon>Pentapetalae</taxon>
        <taxon>rosids</taxon>
        <taxon>fabids</taxon>
        <taxon>Fagales</taxon>
        <taxon>Fagaceae</taxon>
        <taxon>Fagus</taxon>
    </lineage>
</organism>
<name>A0A2N9HJU9_FAGSY</name>
<keyword evidence="1" id="KW-0147">Chitin-binding</keyword>
<dbReference type="Gene3D" id="1.10.530.10">
    <property type="match status" value="1"/>
</dbReference>
<dbReference type="Pfam" id="PF00182">
    <property type="entry name" value="Glyco_hydro_19"/>
    <property type="match status" value="1"/>
</dbReference>
<dbReference type="AlphaFoldDB" id="A0A2N9HJU9"/>
<dbReference type="GO" id="GO:0006032">
    <property type="term" value="P:chitin catabolic process"/>
    <property type="evidence" value="ECO:0007669"/>
    <property type="project" value="InterPro"/>
</dbReference>
<evidence type="ECO:0000256" key="2">
    <source>
        <dbReference type="SAM" id="SignalP"/>
    </source>
</evidence>
<dbReference type="InterPro" id="IPR023346">
    <property type="entry name" value="Lysozyme-like_dom_sf"/>
</dbReference>
<accession>A0A2N9HJU9</accession>
<gene>
    <name evidence="4" type="ORF">FSB_LOCUS39905</name>
</gene>
<proteinExistence type="predicted"/>
<feature type="signal peptide" evidence="2">
    <location>
        <begin position="1"/>
        <end position="20"/>
    </location>
</feature>